<accession>A0A5B0HD67</accession>
<dbReference type="AlphaFoldDB" id="A0A5B0HD67"/>
<evidence type="ECO:0000313" key="1">
    <source>
        <dbReference type="EMBL" id="KAA1012978.1"/>
    </source>
</evidence>
<evidence type="ECO:0000313" key="2">
    <source>
        <dbReference type="Proteomes" id="UP000325273"/>
    </source>
</evidence>
<dbReference type="Proteomes" id="UP000325273">
    <property type="component" value="Unassembled WGS sequence"/>
</dbReference>
<dbReference type="RefSeq" id="WP_149669608.1">
    <property type="nucleotide sequence ID" value="NZ_VTUZ01000005.1"/>
</dbReference>
<proteinExistence type="predicted"/>
<protein>
    <submittedName>
        <fullName evidence="1">Uncharacterized protein</fullName>
    </submittedName>
</protein>
<dbReference type="EMBL" id="VTUZ01000005">
    <property type="protein sequence ID" value="KAA1012978.1"/>
    <property type="molecule type" value="Genomic_DNA"/>
</dbReference>
<sequence>MKREWTFRVKCSHPDCKEWDIFRYDTQRDMVNSFEVKHYSGDRWKCLRHKEPNRVLSASNPETRFEVVSDQKEHGRFFGNSGLVTGPGFLAYAEDLPAGAKLIITARIELPPEPGRDTKTIDMFAEAK</sequence>
<reference evidence="1 2" key="1">
    <citation type="submission" date="2019-08" db="EMBL/GenBank/DDBJ databases">
        <title>Paraburkholderia sp. DCY113.</title>
        <authorList>
            <person name="Kang J."/>
        </authorList>
    </citation>
    <scope>NUCLEOTIDE SEQUENCE [LARGE SCALE GENOMIC DNA]</scope>
    <source>
        <strain evidence="1 2">DCY113</strain>
    </source>
</reference>
<comment type="caution">
    <text evidence="1">The sequence shown here is derived from an EMBL/GenBank/DDBJ whole genome shotgun (WGS) entry which is preliminary data.</text>
</comment>
<gene>
    <name evidence="1" type="ORF">FVF58_09290</name>
</gene>
<organism evidence="1 2">
    <name type="scientific">Paraburkholderia panacisoli</name>
    <dbReference type="NCBI Taxonomy" id="2603818"/>
    <lineage>
        <taxon>Bacteria</taxon>
        <taxon>Pseudomonadati</taxon>
        <taxon>Pseudomonadota</taxon>
        <taxon>Betaproteobacteria</taxon>
        <taxon>Burkholderiales</taxon>
        <taxon>Burkholderiaceae</taxon>
        <taxon>Paraburkholderia</taxon>
    </lineage>
</organism>
<name>A0A5B0HD67_9BURK</name>
<keyword evidence="2" id="KW-1185">Reference proteome</keyword>